<reference evidence="1 2" key="1">
    <citation type="submission" date="2020-04" db="EMBL/GenBank/DDBJ databases">
        <authorList>
            <person name="Wallbank WR R."/>
            <person name="Pardo Diaz C."/>
            <person name="Kozak K."/>
            <person name="Martin S."/>
            <person name="Jiggins C."/>
            <person name="Moest M."/>
            <person name="Warren A I."/>
            <person name="Byers J.R.P. K."/>
            <person name="Montejo-Kovacevich G."/>
            <person name="Yen C E."/>
        </authorList>
    </citation>
    <scope>NUCLEOTIDE SEQUENCE [LARGE SCALE GENOMIC DNA]</scope>
</reference>
<dbReference type="EMBL" id="CADEBC010000551">
    <property type="protein sequence ID" value="CAB3251835.1"/>
    <property type="molecule type" value="Genomic_DNA"/>
</dbReference>
<keyword evidence="2" id="KW-1185">Reference proteome</keyword>
<evidence type="ECO:0000313" key="2">
    <source>
        <dbReference type="Proteomes" id="UP000494106"/>
    </source>
</evidence>
<evidence type="ECO:0000313" key="1">
    <source>
        <dbReference type="EMBL" id="CAB3251835.1"/>
    </source>
</evidence>
<dbReference type="Proteomes" id="UP000494106">
    <property type="component" value="Unassembled WGS sequence"/>
</dbReference>
<comment type="caution">
    <text evidence="1">The sequence shown here is derived from an EMBL/GenBank/DDBJ whole genome shotgun (WGS) entry which is preliminary data.</text>
</comment>
<sequence>MSEESKWGKLSGIDLDTVCVSLNSGSRNERKCYRIALFPFKRGNSDLKNELPGRLATIVNNGELTEILEPDQYQTFQEITVI</sequence>
<dbReference type="AlphaFoldDB" id="A0A8S1B5C7"/>
<protein>
    <submittedName>
        <fullName evidence="1">Uncharacterized protein</fullName>
    </submittedName>
</protein>
<gene>
    <name evidence="1" type="ORF">APLA_LOCUS13219</name>
</gene>
<accession>A0A8S1B5C7</accession>
<organism evidence="1 2">
    <name type="scientific">Arctia plantaginis</name>
    <name type="common">Wood tiger moth</name>
    <name type="synonym">Phalaena plantaginis</name>
    <dbReference type="NCBI Taxonomy" id="874455"/>
    <lineage>
        <taxon>Eukaryota</taxon>
        <taxon>Metazoa</taxon>
        <taxon>Ecdysozoa</taxon>
        <taxon>Arthropoda</taxon>
        <taxon>Hexapoda</taxon>
        <taxon>Insecta</taxon>
        <taxon>Pterygota</taxon>
        <taxon>Neoptera</taxon>
        <taxon>Endopterygota</taxon>
        <taxon>Lepidoptera</taxon>
        <taxon>Glossata</taxon>
        <taxon>Ditrysia</taxon>
        <taxon>Noctuoidea</taxon>
        <taxon>Erebidae</taxon>
        <taxon>Arctiinae</taxon>
        <taxon>Arctia</taxon>
    </lineage>
</organism>
<proteinExistence type="predicted"/>
<name>A0A8S1B5C7_ARCPL</name>